<reference evidence="1" key="1">
    <citation type="submission" date="2021-08" db="EMBL/GenBank/DDBJ databases">
        <title>Prevotella lacticifex sp. nov., isolated from rumen of cow.</title>
        <authorList>
            <person name="Shinkai T."/>
            <person name="Ikeyama N."/>
            <person name="Kumagai M."/>
            <person name="Ohmori H."/>
            <person name="Sakamoto M."/>
            <person name="Ohkuma M."/>
            <person name="Mitsumori M."/>
        </authorList>
    </citation>
    <scope>NUCLEOTIDE SEQUENCE</scope>
    <source>
        <strain evidence="1">DSM 11371</strain>
    </source>
</reference>
<dbReference type="InterPro" id="IPR029044">
    <property type="entry name" value="Nucleotide-diphossugar_trans"/>
</dbReference>
<proteinExistence type="predicted"/>
<accession>A0AA37MJL4</accession>
<dbReference type="Pfam" id="PF05704">
    <property type="entry name" value="Caps_synth"/>
    <property type="match status" value="1"/>
</dbReference>
<dbReference type="GO" id="GO:0000030">
    <property type="term" value="F:mannosyltransferase activity"/>
    <property type="evidence" value="ECO:0007669"/>
    <property type="project" value="TreeGrafter"/>
</dbReference>
<dbReference type="GO" id="GO:0051999">
    <property type="term" value="P:mannosyl-inositol phosphorylceramide biosynthetic process"/>
    <property type="evidence" value="ECO:0007669"/>
    <property type="project" value="TreeGrafter"/>
</dbReference>
<dbReference type="AlphaFoldDB" id="A0AA37MJL4"/>
<protein>
    <submittedName>
        <fullName evidence="1">Polysaccharide biosynthesis protein</fullName>
    </submittedName>
</protein>
<dbReference type="InterPro" id="IPR008441">
    <property type="entry name" value="AfumC-like_glycosyl_Trfase"/>
</dbReference>
<dbReference type="GO" id="GO:0016020">
    <property type="term" value="C:membrane"/>
    <property type="evidence" value="ECO:0007669"/>
    <property type="project" value="GOC"/>
</dbReference>
<evidence type="ECO:0000313" key="1">
    <source>
        <dbReference type="EMBL" id="GJG28781.1"/>
    </source>
</evidence>
<dbReference type="EMBL" id="BPTR01000001">
    <property type="protein sequence ID" value="GJG28781.1"/>
    <property type="molecule type" value="Genomic_DNA"/>
</dbReference>
<evidence type="ECO:0000313" key="2">
    <source>
        <dbReference type="Proteomes" id="UP000887043"/>
    </source>
</evidence>
<name>A0AA37MJL4_SEGBR</name>
<comment type="caution">
    <text evidence="1">The sequence shown here is derived from an EMBL/GenBank/DDBJ whole genome shotgun (WGS) entry which is preliminary data.</text>
</comment>
<dbReference type="PANTHER" id="PTHR32385:SF15">
    <property type="entry name" value="INOSITOL PHOSPHOCERAMIDE MANNOSYLTRANSFERASE 1"/>
    <property type="match status" value="1"/>
</dbReference>
<dbReference type="PANTHER" id="PTHR32385">
    <property type="entry name" value="MANNOSYL PHOSPHORYLINOSITOL CERAMIDE SYNTHASE"/>
    <property type="match status" value="1"/>
</dbReference>
<organism evidence="1 2">
    <name type="scientific">Segatella bryantii</name>
    <name type="common">Prevotella bryantii</name>
    <dbReference type="NCBI Taxonomy" id="77095"/>
    <lineage>
        <taxon>Bacteria</taxon>
        <taxon>Pseudomonadati</taxon>
        <taxon>Bacteroidota</taxon>
        <taxon>Bacteroidia</taxon>
        <taxon>Bacteroidales</taxon>
        <taxon>Prevotellaceae</taxon>
        <taxon>Segatella</taxon>
    </lineage>
</organism>
<dbReference type="Gene3D" id="3.90.550.20">
    <property type="match status" value="1"/>
</dbReference>
<dbReference type="Proteomes" id="UP000887043">
    <property type="component" value="Unassembled WGS sequence"/>
</dbReference>
<gene>
    <name evidence="1" type="primary">cps1A</name>
    <name evidence="1" type="ORF">PRRU23_24810</name>
</gene>
<dbReference type="InterPro" id="IPR051706">
    <property type="entry name" value="Glycosyltransferase_domain"/>
</dbReference>
<dbReference type="SUPFAM" id="SSF53448">
    <property type="entry name" value="Nucleotide-diphospho-sugar transferases"/>
    <property type="match status" value="1"/>
</dbReference>
<sequence length="341" mass="40296">MVQSYNNIKRIFHRVMEELKASIDIAKDISIKAALITFRSKIDIQIMNRNGYKESEAVKNRLMKKHQIMIDFLEDKFKDYWKNYKVQESMPDCDEKLRNKIWICWWQGIENAPEIVKACVNSIKRNAGEYGVIVITDENCKDYIQFPDWLVQKYKAGVFSRTHFSDLLRMSILAKYGGIWIDSTFFCTGRSFEDYMKLPLWSIKRPDYLHASIASGYFAGYSLGCGYENRWMFAVIRDFLFNYWKECDKLIDYLLVDYAVALAQKHNVKIADAFSKILPNNKYCDELYKVLGQPYDENLWKHICKDTVLYKLTWKQSFAKEIDGKPTFYGMMMDGKLNRID</sequence>
<dbReference type="RefSeq" id="WP_006282016.1">
    <property type="nucleotide sequence ID" value="NZ_BPTR01000001.1"/>
</dbReference>